<name>A0AA86J305_9BURK</name>
<dbReference type="Gene3D" id="3.40.630.30">
    <property type="match status" value="1"/>
</dbReference>
<dbReference type="InterPro" id="IPR016181">
    <property type="entry name" value="Acyl_CoA_acyltransferase"/>
</dbReference>
<dbReference type="Pfam" id="PF04339">
    <property type="entry name" value="FemAB_like"/>
    <property type="match status" value="1"/>
</dbReference>
<reference evidence="1 2" key="1">
    <citation type="submission" date="2023-10" db="EMBL/GenBank/DDBJ databases">
        <title>Complete Genome Sequence of Limnobacter thiooxidans CS-K2T, Isolated from freshwater lake sediments in Bavaria, Germany.</title>
        <authorList>
            <person name="Naruki M."/>
            <person name="Watanabe A."/>
            <person name="Warashina T."/>
            <person name="Morita T."/>
            <person name="Arakawa K."/>
        </authorList>
    </citation>
    <scope>NUCLEOTIDE SEQUENCE [LARGE SCALE GENOMIC DNA]</scope>
    <source>
        <strain evidence="1 2">CS-K2</strain>
    </source>
</reference>
<proteinExistence type="predicted"/>
<accession>A0AA86J305</accession>
<sequence length="415" mass="47080">MNYRMQICQSIGEIAQAEWNSLVLKSNAGVLHPALRHEYLLALESCGCATAETGWGPLHLAIHGDAGELLAAMPLYLKSHSYGEYVFDWAWAQAYERNGQPYYPKLLCAIPFTPVLAPKVLFANLEAAQALAAGLAQLTRQAAENTELLGTRVSTLHALFLTAKDQELLLGKATSLNCSERHVVQFHWHNQSPQTGKPFHDFDEFLESLNQKKRKNIRAERRKARVEGLQIERIQGHEATAEQLEFFYQCYSRTYLEHFSNPYLNLEFFKQLCTTMGEQVLLVQASLNDVPVASSFFLFSEERLYGRYWGSLENLPCLHFELCYYQAIEFAIDKGIEWFEGGAQGEHKMARGLNPKTMISAHYVHDDGFKLPIENFLRREKAHLLAYATELSEHVAFRQGPESDLATAFGVDQPL</sequence>
<dbReference type="AlphaFoldDB" id="A0AA86J305"/>
<dbReference type="InterPro" id="IPR007434">
    <property type="entry name" value="FemAB-like"/>
</dbReference>
<dbReference type="KEGG" id="lto:RGQ30_16400"/>
<dbReference type="SUPFAM" id="SSF55729">
    <property type="entry name" value="Acyl-CoA N-acyltransferases (Nat)"/>
    <property type="match status" value="1"/>
</dbReference>
<gene>
    <name evidence="1" type="ORF">RGQ30_16400</name>
</gene>
<dbReference type="PANTHER" id="PTHR47017">
    <property type="entry name" value="ACYL-COA"/>
    <property type="match status" value="1"/>
</dbReference>
<evidence type="ECO:0000313" key="1">
    <source>
        <dbReference type="EMBL" id="BET26139.1"/>
    </source>
</evidence>
<evidence type="ECO:0000313" key="2">
    <source>
        <dbReference type="Proteomes" id="UP001329151"/>
    </source>
</evidence>
<protein>
    <submittedName>
        <fullName evidence="1">GNAT family N-acetyltransferase</fullName>
    </submittedName>
</protein>
<dbReference type="PANTHER" id="PTHR47017:SF1">
    <property type="entry name" value="ACYL-COA"/>
    <property type="match status" value="1"/>
</dbReference>
<dbReference type="Proteomes" id="UP001329151">
    <property type="component" value="Chromosome"/>
</dbReference>
<organism evidence="1 2">
    <name type="scientific">Limnobacter thiooxidans</name>
    <dbReference type="NCBI Taxonomy" id="131080"/>
    <lineage>
        <taxon>Bacteria</taxon>
        <taxon>Pseudomonadati</taxon>
        <taxon>Pseudomonadota</taxon>
        <taxon>Betaproteobacteria</taxon>
        <taxon>Burkholderiales</taxon>
        <taxon>Burkholderiaceae</taxon>
        <taxon>Limnobacter</taxon>
    </lineage>
</organism>
<dbReference type="EMBL" id="AP028947">
    <property type="protein sequence ID" value="BET26139.1"/>
    <property type="molecule type" value="Genomic_DNA"/>
</dbReference>
<keyword evidence="2" id="KW-1185">Reference proteome</keyword>